<organism evidence="1 2">
    <name type="scientific">Salmonella enterica subsp. enterica serovar Bovismorbificans</name>
    <dbReference type="NCBI Taxonomy" id="58097"/>
    <lineage>
        <taxon>Bacteria</taxon>
        <taxon>Pseudomonadati</taxon>
        <taxon>Pseudomonadota</taxon>
        <taxon>Gammaproteobacteria</taxon>
        <taxon>Enterobacterales</taxon>
        <taxon>Enterobacteriaceae</taxon>
        <taxon>Salmonella</taxon>
    </lineage>
</organism>
<dbReference type="AlphaFoldDB" id="A0A655E1C3"/>
<sequence length="235" mass="25616">MRRVGKHAFSATFFQCFCCFAQSTAGIDHIINQHAVTASDVADDVHHLRNVRARTTFINDSHIGIVQQLSDSAGTNHAANIRRNHDRVIQIQLQHIFEQDWATEHVINRNVKEALDLFSMQIYGENAVNADAGQEVSDNFCGNRHTGGTYATVLTCIAKVGDNGGDTTCGSTTQGINHNDQFHQVVVGWGTSGLDDENITTAYIFVDLYADFAVAKATYGGVAERSVQAVGNTLC</sequence>
<gene>
    <name evidence="1" type="ORF">ERS008202_03983</name>
</gene>
<name>A0A655E1C3_SALET</name>
<protein>
    <submittedName>
        <fullName evidence="1">Uncharacterized protein</fullName>
    </submittedName>
</protein>
<proteinExistence type="predicted"/>
<evidence type="ECO:0000313" key="2">
    <source>
        <dbReference type="Proteomes" id="UP000039541"/>
    </source>
</evidence>
<dbReference type="EMBL" id="CQPC01000070">
    <property type="protein sequence ID" value="CNU97221.1"/>
    <property type="molecule type" value="Genomic_DNA"/>
</dbReference>
<evidence type="ECO:0000313" key="1">
    <source>
        <dbReference type="EMBL" id="CNU97221.1"/>
    </source>
</evidence>
<reference evidence="1 2" key="1">
    <citation type="submission" date="2015-03" db="EMBL/GenBank/DDBJ databases">
        <authorList>
            <consortium name="Pathogen Informatics"/>
        </authorList>
    </citation>
    <scope>NUCLEOTIDE SEQUENCE [LARGE SCALE GENOMIC DNA]</scope>
    <source>
        <strain evidence="1 2">3476</strain>
    </source>
</reference>
<dbReference type="Proteomes" id="UP000039541">
    <property type="component" value="Unassembled WGS sequence"/>
</dbReference>
<accession>A0A655E1C3</accession>